<dbReference type="OrthoDB" id="5737565at2"/>
<dbReference type="AlphaFoldDB" id="A0A6P1T909"/>
<evidence type="ECO:0000313" key="4">
    <source>
        <dbReference type="Proteomes" id="UP000464675"/>
    </source>
</evidence>
<dbReference type="EMBL" id="CP047491">
    <property type="protein sequence ID" value="QHQ38100.1"/>
    <property type="molecule type" value="Genomic_DNA"/>
</dbReference>
<dbReference type="Proteomes" id="UP000563601">
    <property type="component" value="Unassembled WGS sequence"/>
</dbReference>
<dbReference type="RefSeq" id="WP_161857436.1">
    <property type="nucleotide sequence ID" value="NZ_CP047491.1"/>
</dbReference>
<organism evidence="2 5">
    <name type="scientific">Microbulbifer hydrolyticus</name>
    <dbReference type="NCBI Taxonomy" id="48074"/>
    <lineage>
        <taxon>Bacteria</taxon>
        <taxon>Pseudomonadati</taxon>
        <taxon>Pseudomonadota</taxon>
        <taxon>Gammaproteobacteria</taxon>
        <taxon>Cellvibrionales</taxon>
        <taxon>Microbulbiferaceae</taxon>
        <taxon>Microbulbifer</taxon>
    </lineage>
</organism>
<sequence>MRITITSLLAGLLTVTGLTGCGTPTQIDRIEPRTAPVSFQTYAWGTEVLTGDTGAPAQLVELDTELRGTVSALLQSRGYRQVQSVDSAQMVVEYQIAVVEEEFASEEENESWDAQFDSNAQRGVVELPDRSGAPRVTLSVGIGPHNGMPIWGGSATKLMARPEDKNERQRILNKAVGELLKDLPPAS</sequence>
<evidence type="ECO:0000313" key="2">
    <source>
        <dbReference type="EMBL" id="MBB5211116.1"/>
    </source>
</evidence>
<dbReference type="EMBL" id="JACHHR010000002">
    <property type="protein sequence ID" value="MBB5211116.1"/>
    <property type="molecule type" value="Genomic_DNA"/>
</dbReference>
<dbReference type="PROSITE" id="PS51257">
    <property type="entry name" value="PROKAR_LIPOPROTEIN"/>
    <property type="match status" value="1"/>
</dbReference>
<keyword evidence="4" id="KW-1185">Reference proteome</keyword>
<name>A0A6P1T909_9GAMM</name>
<reference evidence="2 5" key="2">
    <citation type="submission" date="2020-08" db="EMBL/GenBank/DDBJ databases">
        <title>Genomic Encyclopedia of Type Strains, Phase IV (KMG-IV): sequencing the most valuable type-strain genomes for metagenomic binning, comparative biology and taxonomic classification.</title>
        <authorList>
            <person name="Goeker M."/>
        </authorList>
    </citation>
    <scope>NUCLEOTIDE SEQUENCE [LARGE SCALE GENOMIC DNA]</scope>
    <source>
        <strain evidence="2 5">DSM 11525</strain>
    </source>
</reference>
<evidence type="ECO:0000313" key="3">
    <source>
        <dbReference type="EMBL" id="QHQ38100.1"/>
    </source>
</evidence>
<proteinExistence type="predicted"/>
<dbReference type="Pfam" id="PF13590">
    <property type="entry name" value="DUF4136"/>
    <property type="match status" value="1"/>
</dbReference>
<accession>A0A6P1T909</accession>
<feature type="domain" description="DUF4136" evidence="1">
    <location>
        <begin position="38"/>
        <end position="185"/>
    </location>
</feature>
<dbReference type="Gene3D" id="3.30.160.670">
    <property type="match status" value="1"/>
</dbReference>
<dbReference type="Proteomes" id="UP000464675">
    <property type="component" value="Chromosome"/>
</dbReference>
<evidence type="ECO:0000259" key="1">
    <source>
        <dbReference type="Pfam" id="PF13590"/>
    </source>
</evidence>
<protein>
    <submittedName>
        <fullName evidence="3">DUF4136 domain-containing protein</fullName>
    </submittedName>
</protein>
<dbReference type="InterPro" id="IPR025411">
    <property type="entry name" value="DUF4136"/>
</dbReference>
<reference evidence="3 4" key="1">
    <citation type="submission" date="2020-01" db="EMBL/GenBank/DDBJ databases">
        <title>The possibility of degradation of plastic by Microbulbifer hydrolyticus IRE-31.</title>
        <authorList>
            <person name="Liu L."/>
        </authorList>
    </citation>
    <scope>NUCLEOTIDE SEQUENCE [LARGE SCALE GENOMIC DNA]</scope>
    <source>
        <strain evidence="3 4">IRE-31</strain>
    </source>
</reference>
<evidence type="ECO:0000313" key="5">
    <source>
        <dbReference type="Proteomes" id="UP000563601"/>
    </source>
</evidence>
<gene>
    <name evidence="3" type="ORF">GTQ55_03185</name>
    <name evidence="2" type="ORF">HNQ53_001334</name>
</gene>